<evidence type="ECO:0000256" key="2">
    <source>
        <dbReference type="ARBA" id="ARBA00023136"/>
    </source>
</evidence>
<feature type="chain" id="PRO_5035146148" description="OmpA-like domain-containing protein" evidence="5">
    <location>
        <begin position="24"/>
        <end position="458"/>
    </location>
</feature>
<name>A0A8J3CT41_9BACT</name>
<dbReference type="Pfam" id="PF00691">
    <property type="entry name" value="OmpA"/>
    <property type="match status" value="1"/>
</dbReference>
<organism evidence="7 8">
    <name type="scientific">Mongoliitalea lutea</name>
    <dbReference type="NCBI Taxonomy" id="849756"/>
    <lineage>
        <taxon>Bacteria</taxon>
        <taxon>Pseudomonadati</taxon>
        <taxon>Bacteroidota</taxon>
        <taxon>Cytophagia</taxon>
        <taxon>Cytophagales</taxon>
        <taxon>Cyclobacteriaceae</taxon>
        <taxon>Mongoliitalea</taxon>
    </lineage>
</organism>
<dbReference type="InterPro" id="IPR006664">
    <property type="entry name" value="OMP_bac"/>
</dbReference>
<dbReference type="InterPro" id="IPR036737">
    <property type="entry name" value="OmpA-like_sf"/>
</dbReference>
<keyword evidence="2 4" id="KW-0472">Membrane</keyword>
<reference evidence="7" key="1">
    <citation type="journal article" date="2014" name="Int. J. Syst. Evol. Microbiol.">
        <title>Complete genome sequence of Corynebacterium casei LMG S-19264T (=DSM 44701T), isolated from a smear-ripened cheese.</title>
        <authorList>
            <consortium name="US DOE Joint Genome Institute (JGI-PGF)"/>
            <person name="Walter F."/>
            <person name="Albersmeier A."/>
            <person name="Kalinowski J."/>
            <person name="Ruckert C."/>
        </authorList>
    </citation>
    <scope>NUCLEOTIDE SEQUENCE</scope>
    <source>
        <strain evidence="7">KCTC 23224</strain>
    </source>
</reference>
<evidence type="ECO:0000256" key="5">
    <source>
        <dbReference type="SAM" id="SignalP"/>
    </source>
</evidence>
<feature type="signal peptide" evidence="5">
    <location>
        <begin position="1"/>
        <end position="23"/>
    </location>
</feature>
<evidence type="ECO:0000256" key="3">
    <source>
        <dbReference type="ARBA" id="ARBA00023237"/>
    </source>
</evidence>
<evidence type="ECO:0000313" key="7">
    <source>
        <dbReference type="EMBL" id="GHB25687.1"/>
    </source>
</evidence>
<proteinExistence type="predicted"/>
<keyword evidence="8" id="KW-1185">Reference proteome</keyword>
<reference evidence="7" key="2">
    <citation type="submission" date="2020-09" db="EMBL/GenBank/DDBJ databases">
        <authorList>
            <person name="Sun Q."/>
            <person name="Kim S."/>
        </authorList>
    </citation>
    <scope>NUCLEOTIDE SEQUENCE</scope>
    <source>
        <strain evidence="7">KCTC 23224</strain>
    </source>
</reference>
<sequence length="458" mass="51940">MISIFYKIILFLCLGLFSIVASAQNVKQKLNDRADRASDRALDNLEESLFSTKIKLPAKKAKEKNNVPAKQNEEYDDFLFSENSEQLISENLTFNENRSLQSYSNYDFIMGTSILFAEDFSRAKLGDLPDGWNTSSTLEVVELSTYSGKWLKLGKGQTNFTPLAFGKIPDDFTLEFDLVLDVDGQKFAPGTRMFGVILNDLPDASINLGNRRAGDHWIYLGFSGDRKQMEKRWKKSEFNEFNATPLPLLSKSNLQRGDKVRVSLWKSKNRVRLYFNEEKVYDIVQAQYQDKPYQSLKFFSDQANEGEFFYVSNIRIGDAPPVIKSDLEEKGIFEATGIYFETGSASIKPESYPSLKQISDFMKQHGGSFSIAGHTDNVGDSESNRLLSEQRANAVRNSLIKDFGVNTNQLASRGYGLWYPIYSNNTPEGRAKNRRVDIINLDIVPNYEERLAKAVGTL</sequence>
<comment type="subcellular location">
    <subcellularLocation>
        <location evidence="1">Cell outer membrane</location>
    </subcellularLocation>
</comment>
<keyword evidence="5" id="KW-0732">Signal</keyword>
<evidence type="ECO:0000256" key="1">
    <source>
        <dbReference type="ARBA" id="ARBA00004442"/>
    </source>
</evidence>
<dbReference type="CDD" id="cd07185">
    <property type="entry name" value="OmpA_C-like"/>
    <property type="match status" value="1"/>
</dbReference>
<gene>
    <name evidence="7" type="ORF">GCM10008106_03080</name>
</gene>
<dbReference type="RefSeq" id="WP_189578665.1">
    <property type="nucleotide sequence ID" value="NZ_BMYF01000001.1"/>
</dbReference>
<evidence type="ECO:0000256" key="4">
    <source>
        <dbReference type="PROSITE-ProRule" id="PRU00473"/>
    </source>
</evidence>
<dbReference type="SUPFAM" id="SSF103088">
    <property type="entry name" value="OmpA-like"/>
    <property type="match status" value="1"/>
</dbReference>
<dbReference type="PRINTS" id="PR01021">
    <property type="entry name" value="OMPADOMAIN"/>
</dbReference>
<dbReference type="PROSITE" id="PS51123">
    <property type="entry name" value="OMPA_2"/>
    <property type="match status" value="1"/>
</dbReference>
<dbReference type="InterPro" id="IPR006665">
    <property type="entry name" value="OmpA-like"/>
</dbReference>
<feature type="domain" description="OmpA-like" evidence="6">
    <location>
        <begin position="327"/>
        <end position="444"/>
    </location>
</feature>
<dbReference type="Proteomes" id="UP000642809">
    <property type="component" value="Unassembled WGS sequence"/>
</dbReference>
<dbReference type="PANTHER" id="PTHR30329:SF21">
    <property type="entry name" value="LIPOPROTEIN YIAD-RELATED"/>
    <property type="match status" value="1"/>
</dbReference>
<dbReference type="InterPro" id="IPR050330">
    <property type="entry name" value="Bact_OuterMem_StrucFunc"/>
</dbReference>
<keyword evidence="3" id="KW-0998">Cell outer membrane</keyword>
<dbReference type="EMBL" id="BMYF01000001">
    <property type="protein sequence ID" value="GHB25687.1"/>
    <property type="molecule type" value="Genomic_DNA"/>
</dbReference>
<dbReference type="Gene3D" id="3.30.1330.60">
    <property type="entry name" value="OmpA-like domain"/>
    <property type="match status" value="1"/>
</dbReference>
<protein>
    <recommendedName>
        <fullName evidence="6">OmpA-like domain-containing protein</fullName>
    </recommendedName>
</protein>
<dbReference type="AlphaFoldDB" id="A0A8J3CT41"/>
<evidence type="ECO:0000313" key="8">
    <source>
        <dbReference type="Proteomes" id="UP000642809"/>
    </source>
</evidence>
<accession>A0A8J3CT41</accession>
<evidence type="ECO:0000259" key="6">
    <source>
        <dbReference type="PROSITE" id="PS51123"/>
    </source>
</evidence>
<comment type="caution">
    <text evidence="7">The sequence shown here is derived from an EMBL/GenBank/DDBJ whole genome shotgun (WGS) entry which is preliminary data.</text>
</comment>
<dbReference type="PANTHER" id="PTHR30329">
    <property type="entry name" value="STATOR ELEMENT OF FLAGELLAR MOTOR COMPLEX"/>
    <property type="match status" value="1"/>
</dbReference>
<dbReference type="GO" id="GO:0009279">
    <property type="term" value="C:cell outer membrane"/>
    <property type="evidence" value="ECO:0007669"/>
    <property type="project" value="UniProtKB-SubCell"/>
</dbReference>